<organism evidence="5 6">
    <name type="scientific">Coleophoma cylindrospora</name>
    <dbReference type="NCBI Taxonomy" id="1849047"/>
    <lineage>
        <taxon>Eukaryota</taxon>
        <taxon>Fungi</taxon>
        <taxon>Dikarya</taxon>
        <taxon>Ascomycota</taxon>
        <taxon>Pezizomycotina</taxon>
        <taxon>Leotiomycetes</taxon>
        <taxon>Helotiales</taxon>
        <taxon>Dermateaceae</taxon>
        <taxon>Coleophoma</taxon>
    </lineage>
</organism>
<dbReference type="InterPro" id="IPR016169">
    <property type="entry name" value="FAD-bd_PCMH_sub2"/>
</dbReference>
<proteinExistence type="inferred from homology"/>
<evidence type="ECO:0000256" key="2">
    <source>
        <dbReference type="ARBA" id="ARBA00023002"/>
    </source>
</evidence>
<feature type="domain" description="FAD-binding PCMH-type" evidence="4">
    <location>
        <begin position="114"/>
        <end position="293"/>
    </location>
</feature>
<dbReference type="GO" id="GO:0016491">
    <property type="term" value="F:oxidoreductase activity"/>
    <property type="evidence" value="ECO:0007669"/>
    <property type="project" value="UniProtKB-KW"/>
</dbReference>
<dbReference type="InterPro" id="IPR006094">
    <property type="entry name" value="Oxid_FAD_bind_N"/>
</dbReference>
<feature type="chain" id="PRO_5017543314" evidence="3">
    <location>
        <begin position="23"/>
        <end position="567"/>
    </location>
</feature>
<dbReference type="InterPro" id="IPR012951">
    <property type="entry name" value="BBE"/>
</dbReference>
<dbReference type="Gene3D" id="3.30.465.10">
    <property type="match status" value="2"/>
</dbReference>
<dbReference type="InterPro" id="IPR050432">
    <property type="entry name" value="FAD-linked_Oxidoreductases_BP"/>
</dbReference>
<name>A0A3D8QGZ6_9HELO</name>
<dbReference type="EMBL" id="PDLM01000015">
    <property type="protein sequence ID" value="RDW61075.1"/>
    <property type="molecule type" value="Genomic_DNA"/>
</dbReference>
<dbReference type="AlphaFoldDB" id="A0A3D8QGZ6"/>
<keyword evidence="3" id="KW-0732">Signal</keyword>
<reference evidence="5 6" key="1">
    <citation type="journal article" date="2018" name="IMA Fungus">
        <title>IMA Genome-F 9: Draft genome sequence of Annulohypoxylon stygium, Aspergillus mulundensis, Berkeleyomyces basicola (syn. Thielaviopsis basicola), Ceratocystis smalleyi, two Cercospora beticola strains, Coleophoma cylindrospora, Fusarium fracticaudum, Phialophora cf. hyalina, and Morchella septimelata.</title>
        <authorList>
            <person name="Wingfield B.D."/>
            <person name="Bills G.F."/>
            <person name="Dong Y."/>
            <person name="Huang W."/>
            <person name="Nel W.J."/>
            <person name="Swalarsk-Parry B.S."/>
            <person name="Vaghefi N."/>
            <person name="Wilken P.M."/>
            <person name="An Z."/>
            <person name="de Beer Z.W."/>
            <person name="De Vos L."/>
            <person name="Chen L."/>
            <person name="Duong T.A."/>
            <person name="Gao Y."/>
            <person name="Hammerbacher A."/>
            <person name="Kikkert J.R."/>
            <person name="Li Y."/>
            <person name="Li H."/>
            <person name="Li K."/>
            <person name="Li Q."/>
            <person name="Liu X."/>
            <person name="Ma X."/>
            <person name="Naidoo K."/>
            <person name="Pethybridge S.J."/>
            <person name="Sun J."/>
            <person name="Steenkamp E.T."/>
            <person name="van der Nest M.A."/>
            <person name="van Wyk S."/>
            <person name="Wingfield M.J."/>
            <person name="Xiong C."/>
            <person name="Yue Q."/>
            <person name="Zhang X."/>
        </authorList>
    </citation>
    <scope>NUCLEOTIDE SEQUENCE [LARGE SCALE GENOMIC DNA]</scope>
    <source>
        <strain evidence="5 6">BP6252</strain>
    </source>
</reference>
<dbReference type="InterPro" id="IPR036318">
    <property type="entry name" value="FAD-bd_PCMH-like_sf"/>
</dbReference>
<keyword evidence="2" id="KW-0560">Oxidoreductase</keyword>
<evidence type="ECO:0000313" key="6">
    <source>
        <dbReference type="Proteomes" id="UP000256645"/>
    </source>
</evidence>
<feature type="signal peptide" evidence="3">
    <location>
        <begin position="1"/>
        <end position="22"/>
    </location>
</feature>
<protein>
    <submittedName>
        <fullName evidence="5">Putative isoamyl alcohol oxidase</fullName>
    </submittedName>
</protein>
<evidence type="ECO:0000256" key="1">
    <source>
        <dbReference type="ARBA" id="ARBA00005466"/>
    </source>
</evidence>
<evidence type="ECO:0000256" key="3">
    <source>
        <dbReference type="SAM" id="SignalP"/>
    </source>
</evidence>
<dbReference type="OrthoDB" id="9983560at2759"/>
<dbReference type="PANTHER" id="PTHR13878">
    <property type="entry name" value="GULONOLACTONE OXIDASE"/>
    <property type="match status" value="1"/>
</dbReference>
<dbReference type="Pfam" id="PF08031">
    <property type="entry name" value="BBE"/>
    <property type="match status" value="1"/>
</dbReference>
<evidence type="ECO:0000313" key="5">
    <source>
        <dbReference type="EMBL" id="RDW61075.1"/>
    </source>
</evidence>
<comment type="similarity">
    <text evidence="1">Belongs to the oxygen-dependent FAD-linked oxidoreductase family.</text>
</comment>
<dbReference type="PROSITE" id="PS51387">
    <property type="entry name" value="FAD_PCMH"/>
    <property type="match status" value="1"/>
</dbReference>
<comment type="caution">
    <text evidence="5">The sequence shown here is derived from an EMBL/GenBank/DDBJ whole genome shotgun (WGS) entry which is preliminary data.</text>
</comment>
<accession>A0A3D8QGZ6</accession>
<dbReference type="PANTHER" id="PTHR13878:SF91">
    <property type="entry name" value="FAD BINDING DOMAIN PROTEIN (AFU_ORTHOLOGUE AFUA_6G12070)-RELATED"/>
    <property type="match status" value="1"/>
</dbReference>
<sequence>MRFTTSMALAALVSASTAVAAATNITCYCMPGDSCWPADSTWAELNCTTSGRLIATVPIGSPCHDPNYDAAACAALQSEWTNPETHLGSSSSVMQAFFANQSCDPFTSESQACVLGNYVHYAIDVSTIDDIVAGINFAQDNNIRFVIRNTGHDFLGRSTGAAALAVWTHNLKTIDFFEYSDDFYQGTAVKVGAGVLGYEILEAAAAEGQVVVSGECPTVGLAGGYTQGGGHSALSTNFGLSADQTLAYEVVTASGNLINATRTQNSDLYWALSGGGGGTYGVVVSMTVKTYPDAPIGGAGLQFLAAYTTSDVFYEAISEFHALLPAMVDNGTMVVYYFNDAIFSINPITAYNKTAAEVEAILSPFVAVLNNLAIPFSVSYTEFDTYAEHYNQYMGPLPYGNLLVEEYQFGSRLIPRSVIVDNNDELQVAFRNVTENGVLFLGIATDVSAPGNVSNAVLPAWRNALVHATLTTPWNSTASLEEMVEAQYALTNELVPQLTALTPGSGSYMNEADFRQPDFQNAFFGDNYENLLAIKDKWDPNSLFYAVKGVGSEFWEVANDGRMCRVK</sequence>
<dbReference type="Pfam" id="PF01565">
    <property type="entry name" value="FAD_binding_4"/>
    <property type="match status" value="1"/>
</dbReference>
<dbReference type="InterPro" id="IPR016166">
    <property type="entry name" value="FAD-bd_PCMH"/>
</dbReference>
<keyword evidence="6" id="KW-1185">Reference proteome</keyword>
<gene>
    <name evidence="5" type="ORF">BP6252_12458</name>
</gene>
<evidence type="ECO:0000259" key="4">
    <source>
        <dbReference type="PROSITE" id="PS51387"/>
    </source>
</evidence>
<dbReference type="Proteomes" id="UP000256645">
    <property type="component" value="Unassembled WGS sequence"/>
</dbReference>
<dbReference type="GO" id="GO:0071949">
    <property type="term" value="F:FAD binding"/>
    <property type="evidence" value="ECO:0007669"/>
    <property type="project" value="InterPro"/>
</dbReference>
<dbReference type="SUPFAM" id="SSF56176">
    <property type="entry name" value="FAD-binding/transporter-associated domain-like"/>
    <property type="match status" value="1"/>
</dbReference>
<dbReference type="STRING" id="1849047.A0A3D8QGZ6"/>